<organism evidence="2 3">
    <name type="scientific">Teratosphaeria destructans</name>
    <dbReference type="NCBI Taxonomy" id="418781"/>
    <lineage>
        <taxon>Eukaryota</taxon>
        <taxon>Fungi</taxon>
        <taxon>Dikarya</taxon>
        <taxon>Ascomycota</taxon>
        <taxon>Pezizomycotina</taxon>
        <taxon>Dothideomycetes</taxon>
        <taxon>Dothideomycetidae</taxon>
        <taxon>Mycosphaerellales</taxon>
        <taxon>Teratosphaeriaceae</taxon>
        <taxon>Teratosphaeria</taxon>
    </lineage>
</organism>
<dbReference type="SMART" id="SM01130">
    <property type="entry name" value="DHDPS"/>
    <property type="match status" value="1"/>
</dbReference>
<dbReference type="PANTHER" id="PTHR12128">
    <property type="entry name" value="DIHYDRODIPICOLINATE SYNTHASE"/>
    <property type="match status" value="1"/>
</dbReference>
<dbReference type="Proteomes" id="UP001138500">
    <property type="component" value="Unassembled WGS sequence"/>
</dbReference>
<dbReference type="Pfam" id="PF00701">
    <property type="entry name" value="DHDPS"/>
    <property type="match status" value="1"/>
</dbReference>
<dbReference type="PRINTS" id="PR00146">
    <property type="entry name" value="DHPICSNTHASE"/>
</dbReference>
<sequence length="367" mass="40333">MRDKLAAWRGIVRRRDSWPQAAGMSADRRVLKPGLYGPLPTFFDDNQDLDLVSFKKHLLKVRPCNKGHRYAVRVRHPRISQLTSISVPVCAGSLGEAVHLTHDERTHLIRFTRQTLDAADLTTLPIVAGVGSSSTRETIKLAHDAHNAGALEADDQQIAQYYIDICAASPIPIFLYNFPSNAANLDIALPTLTRIIPAAPNLHGVKLTCSTNLLKLQHLTSHPALHAARDREFLFLDGLIADLTPWVRNGGHGTVSGIPNFAPLAGIKLWNLLTASDPSEGEMRESQRIQEVVSRADGAAVPAGVRGMKYVLHKLHGYSLAPRRPLLPPREEEGEKFFAALGELLELETQIRESGDGEGLRVNTQLP</sequence>
<dbReference type="Gene3D" id="3.20.20.70">
    <property type="entry name" value="Aldolase class I"/>
    <property type="match status" value="1"/>
</dbReference>
<keyword evidence="3" id="KW-1185">Reference proteome</keyword>
<dbReference type="AlphaFoldDB" id="A0A9W7SPU9"/>
<evidence type="ECO:0000256" key="1">
    <source>
        <dbReference type="ARBA" id="ARBA00023239"/>
    </source>
</evidence>
<comment type="caution">
    <text evidence="2">The sequence shown here is derived from an EMBL/GenBank/DDBJ whole genome shotgun (WGS) entry which is preliminary data.</text>
</comment>
<proteinExistence type="predicted"/>
<reference evidence="2 3" key="2">
    <citation type="journal article" date="2021" name="Curr. Genet.">
        <title>Genetic response to nitrogen starvation in the aggressive Eucalyptus foliar pathogen Teratosphaeria destructans.</title>
        <authorList>
            <person name="Havenga M."/>
            <person name="Wingfield B.D."/>
            <person name="Wingfield M.J."/>
            <person name="Dreyer L.L."/>
            <person name="Roets F."/>
            <person name="Aylward J."/>
        </authorList>
    </citation>
    <scope>NUCLEOTIDE SEQUENCE [LARGE SCALE GENOMIC DNA]</scope>
    <source>
        <strain evidence="2">CMW44962</strain>
    </source>
</reference>
<name>A0A9W7SPU9_9PEZI</name>
<dbReference type="InterPro" id="IPR002220">
    <property type="entry name" value="DapA-like"/>
</dbReference>
<evidence type="ECO:0000313" key="3">
    <source>
        <dbReference type="Proteomes" id="UP001138500"/>
    </source>
</evidence>
<dbReference type="EMBL" id="RIBY02001978">
    <property type="protein sequence ID" value="KAH9826520.1"/>
    <property type="molecule type" value="Genomic_DNA"/>
</dbReference>
<dbReference type="PANTHER" id="PTHR12128:SF66">
    <property type="entry name" value="4-HYDROXY-2-OXOGLUTARATE ALDOLASE, MITOCHONDRIAL"/>
    <property type="match status" value="1"/>
</dbReference>
<keyword evidence="1" id="KW-0456">Lyase</keyword>
<dbReference type="InterPro" id="IPR013785">
    <property type="entry name" value="Aldolase_TIM"/>
</dbReference>
<dbReference type="SUPFAM" id="SSF51569">
    <property type="entry name" value="Aldolase"/>
    <property type="match status" value="1"/>
</dbReference>
<accession>A0A9W7SPU9</accession>
<gene>
    <name evidence="2" type="ORF">Tdes44962_MAKER00484</name>
</gene>
<dbReference type="CDD" id="cd00408">
    <property type="entry name" value="DHDPS-like"/>
    <property type="match status" value="1"/>
</dbReference>
<evidence type="ECO:0000313" key="2">
    <source>
        <dbReference type="EMBL" id="KAH9826520.1"/>
    </source>
</evidence>
<reference evidence="2 3" key="1">
    <citation type="journal article" date="2018" name="IMA Fungus">
        <title>IMA Genome-F 10: Nine draft genome sequences of Claviceps purpurea s.lat., including C. arundinis, C. humidiphila, and C. cf. spartinae, pseudomolecules for the pitch canker pathogen Fusarium circinatum, draft genome of Davidsoniella eucalypti, Grosmannia galeiformis, Quambalaria eucalypti, and Teratosphaeria destructans.</title>
        <authorList>
            <person name="Wingfield B.D."/>
            <person name="Liu M."/>
            <person name="Nguyen H.D."/>
            <person name="Lane F.A."/>
            <person name="Morgan S.W."/>
            <person name="De Vos L."/>
            <person name="Wilken P.M."/>
            <person name="Duong T.A."/>
            <person name="Aylward J."/>
            <person name="Coetzee M.P."/>
            <person name="Dadej K."/>
            <person name="De Beer Z.W."/>
            <person name="Findlay W."/>
            <person name="Havenga M."/>
            <person name="Kolarik M."/>
            <person name="Menzies J.G."/>
            <person name="Naidoo K."/>
            <person name="Pochopski O."/>
            <person name="Shoukouhi P."/>
            <person name="Santana Q.C."/>
            <person name="Seifert K.A."/>
            <person name="Soal N."/>
            <person name="Steenkamp E.T."/>
            <person name="Tatham C.T."/>
            <person name="van der Nest M.A."/>
            <person name="Wingfield M.J."/>
        </authorList>
    </citation>
    <scope>NUCLEOTIDE SEQUENCE [LARGE SCALE GENOMIC DNA]</scope>
    <source>
        <strain evidence="2">CMW44962</strain>
    </source>
</reference>
<dbReference type="GO" id="GO:0008840">
    <property type="term" value="F:4-hydroxy-tetrahydrodipicolinate synthase activity"/>
    <property type="evidence" value="ECO:0007669"/>
    <property type="project" value="TreeGrafter"/>
</dbReference>
<dbReference type="OrthoDB" id="191315at2759"/>
<protein>
    <submittedName>
        <fullName evidence="2">Dihydrodipicolinate synthetase</fullName>
    </submittedName>
</protein>